<dbReference type="KEGG" id="ffu:CLAFUR5_10931"/>
<dbReference type="GeneID" id="71990809"/>
<feature type="compositionally biased region" description="Basic and acidic residues" evidence="1">
    <location>
        <begin position="40"/>
        <end position="59"/>
    </location>
</feature>
<dbReference type="GO" id="GO:0006261">
    <property type="term" value="P:DNA-templated DNA replication"/>
    <property type="evidence" value="ECO:0007669"/>
    <property type="project" value="TreeGrafter"/>
</dbReference>
<dbReference type="InterPro" id="IPR007218">
    <property type="entry name" value="DNA_pol_delta_4"/>
</dbReference>
<dbReference type="Pfam" id="PF04081">
    <property type="entry name" value="DNA_pol_delta_4"/>
    <property type="match status" value="1"/>
</dbReference>
<keyword evidence="3" id="KW-1185">Reference proteome</keyword>
<gene>
    <name evidence="2" type="ORF">CLAFUR5_10931</name>
</gene>
<dbReference type="RefSeq" id="XP_047765180.1">
    <property type="nucleotide sequence ID" value="XM_047910079.1"/>
</dbReference>
<name>A0A9Q8USG5_PASFU</name>
<dbReference type="AlphaFoldDB" id="A0A9Q8USG5"/>
<dbReference type="PANTHER" id="PTHR14303:SF0">
    <property type="entry name" value="DNA POLYMERASE DELTA SUBUNIT 4"/>
    <property type="match status" value="1"/>
</dbReference>
<accession>A0A9Q8USG5</accession>
<proteinExistence type="predicted"/>
<dbReference type="OrthoDB" id="337486at2759"/>
<organism evidence="2 3">
    <name type="scientific">Passalora fulva</name>
    <name type="common">Tomato leaf mold</name>
    <name type="synonym">Cladosporium fulvum</name>
    <dbReference type="NCBI Taxonomy" id="5499"/>
    <lineage>
        <taxon>Eukaryota</taxon>
        <taxon>Fungi</taxon>
        <taxon>Dikarya</taxon>
        <taxon>Ascomycota</taxon>
        <taxon>Pezizomycotina</taxon>
        <taxon>Dothideomycetes</taxon>
        <taxon>Dothideomycetidae</taxon>
        <taxon>Mycosphaerellales</taxon>
        <taxon>Mycosphaerellaceae</taxon>
        <taxon>Fulvia</taxon>
    </lineage>
</organism>
<dbReference type="PANTHER" id="PTHR14303">
    <property type="entry name" value="DNA POLYMERASE DELTA SUBUNIT 4"/>
    <property type="match status" value="1"/>
</dbReference>
<feature type="compositionally biased region" description="Polar residues" evidence="1">
    <location>
        <begin position="10"/>
        <end position="19"/>
    </location>
</feature>
<sequence>MPPKSREATRQSSQQSTLSFHGKDRSKVTKPASPRNAKASKKDPALFEDISHTDVKTETDPDVDEPTTAEEVIKEQADESVKDPISTNAAIKTEDVLGGRAAESEVGATGGALGAGWEGNQEAEARKITETQIKRYWRAKDQERKAPRVHQEDLTVHEKILREWDMSGQYGPCIGIARLKRWKRANMLGLKPPMEVLSVLLKNMDDGNAKSQRAHVDELMSSRFVET</sequence>
<dbReference type="Proteomes" id="UP000756132">
    <property type="component" value="Chromosome 8"/>
</dbReference>
<protein>
    <submittedName>
        <fullName evidence="2">DNA polymerase delta subunit 4</fullName>
    </submittedName>
</protein>
<dbReference type="GO" id="GO:0043625">
    <property type="term" value="C:delta DNA polymerase complex"/>
    <property type="evidence" value="ECO:0007669"/>
    <property type="project" value="TreeGrafter"/>
</dbReference>
<feature type="compositionally biased region" description="Basic and acidic residues" evidence="1">
    <location>
        <begin position="71"/>
        <end position="81"/>
    </location>
</feature>
<feature type="region of interest" description="Disordered" evidence="1">
    <location>
        <begin position="1"/>
        <end position="81"/>
    </location>
</feature>
<reference evidence="2" key="2">
    <citation type="journal article" date="2022" name="Microb. Genom.">
        <title>A chromosome-scale genome assembly of the tomato pathogen Cladosporium fulvum reveals a compartmentalized genome architecture and the presence of a dispensable chromosome.</title>
        <authorList>
            <person name="Zaccaron A.Z."/>
            <person name="Chen L.H."/>
            <person name="Samaras A."/>
            <person name="Stergiopoulos I."/>
        </authorList>
    </citation>
    <scope>NUCLEOTIDE SEQUENCE</scope>
    <source>
        <strain evidence="2">Race5_Kim</strain>
    </source>
</reference>
<evidence type="ECO:0000256" key="1">
    <source>
        <dbReference type="SAM" id="MobiDB-lite"/>
    </source>
</evidence>
<dbReference type="EMBL" id="CP090170">
    <property type="protein sequence ID" value="UJO20814.1"/>
    <property type="molecule type" value="Genomic_DNA"/>
</dbReference>
<evidence type="ECO:0000313" key="3">
    <source>
        <dbReference type="Proteomes" id="UP000756132"/>
    </source>
</evidence>
<evidence type="ECO:0000313" key="2">
    <source>
        <dbReference type="EMBL" id="UJO20814.1"/>
    </source>
</evidence>
<dbReference type="GO" id="GO:0003887">
    <property type="term" value="F:DNA-directed DNA polymerase activity"/>
    <property type="evidence" value="ECO:0007669"/>
    <property type="project" value="TreeGrafter"/>
</dbReference>
<dbReference type="GO" id="GO:0000731">
    <property type="term" value="P:DNA synthesis involved in DNA repair"/>
    <property type="evidence" value="ECO:0007669"/>
    <property type="project" value="InterPro"/>
</dbReference>
<reference evidence="2" key="1">
    <citation type="submission" date="2021-12" db="EMBL/GenBank/DDBJ databases">
        <authorList>
            <person name="Zaccaron A."/>
            <person name="Stergiopoulos I."/>
        </authorList>
    </citation>
    <scope>NUCLEOTIDE SEQUENCE</scope>
    <source>
        <strain evidence="2">Race5_Kim</strain>
    </source>
</reference>